<name>A0A915D422_9BILA</name>
<dbReference type="PANTHER" id="PTHR39387:SF1">
    <property type="entry name" value="SHAVENOID, ISOFORM B"/>
    <property type="match status" value="1"/>
</dbReference>
<feature type="region of interest" description="Disordered" evidence="1">
    <location>
        <begin position="147"/>
        <end position="171"/>
    </location>
</feature>
<reference evidence="4" key="1">
    <citation type="submission" date="2022-11" db="UniProtKB">
        <authorList>
            <consortium name="WormBaseParasite"/>
        </authorList>
    </citation>
    <scope>IDENTIFICATION</scope>
</reference>
<dbReference type="AlphaFoldDB" id="A0A915D422"/>
<feature type="compositionally biased region" description="Polar residues" evidence="1">
    <location>
        <begin position="365"/>
        <end position="393"/>
    </location>
</feature>
<keyword evidence="2" id="KW-1133">Transmembrane helix</keyword>
<proteinExistence type="predicted"/>
<dbReference type="GO" id="GO:0005938">
    <property type="term" value="C:cell cortex"/>
    <property type="evidence" value="ECO:0007669"/>
    <property type="project" value="TreeGrafter"/>
</dbReference>
<evidence type="ECO:0000313" key="3">
    <source>
        <dbReference type="Proteomes" id="UP000887574"/>
    </source>
</evidence>
<evidence type="ECO:0000256" key="2">
    <source>
        <dbReference type="SAM" id="Phobius"/>
    </source>
</evidence>
<keyword evidence="3" id="KW-1185">Reference proteome</keyword>
<protein>
    <submittedName>
        <fullName evidence="4">Uncharacterized protein</fullName>
    </submittedName>
</protein>
<feature type="compositionally biased region" description="Low complexity" evidence="1">
    <location>
        <begin position="305"/>
        <end position="343"/>
    </location>
</feature>
<evidence type="ECO:0000313" key="4">
    <source>
        <dbReference type="WBParaSite" id="jg15691"/>
    </source>
</evidence>
<feature type="region of interest" description="Disordered" evidence="1">
    <location>
        <begin position="274"/>
        <end position="447"/>
    </location>
</feature>
<dbReference type="PANTHER" id="PTHR39387">
    <property type="entry name" value="SHAVENOID, ISOFORM B"/>
    <property type="match status" value="1"/>
</dbReference>
<keyword evidence="2" id="KW-0812">Transmembrane</keyword>
<dbReference type="WBParaSite" id="jg15691">
    <property type="protein sequence ID" value="jg15691"/>
    <property type="gene ID" value="jg15691"/>
</dbReference>
<organism evidence="3 4">
    <name type="scientific">Ditylenchus dipsaci</name>
    <dbReference type="NCBI Taxonomy" id="166011"/>
    <lineage>
        <taxon>Eukaryota</taxon>
        <taxon>Metazoa</taxon>
        <taxon>Ecdysozoa</taxon>
        <taxon>Nematoda</taxon>
        <taxon>Chromadorea</taxon>
        <taxon>Rhabditida</taxon>
        <taxon>Tylenchina</taxon>
        <taxon>Tylenchomorpha</taxon>
        <taxon>Sphaerularioidea</taxon>
        <taxon>Anguinidae</taxon>
        <taxon>Anguininae</taxon>
        <taxon>Ditylenchus</taxon>
    </lineage>
</organism>
<dbReference type="Proteomes" id="UP000887574">
    <property type="component" value="Unplaced"/>
</dbReference>
<sequence>MSIAWHSDSLAKYSTDNPLINQHHQQASGQQGRLETILIILLAILLFLSIFGSIVLWNVCWRLKKSELISTLQMQFLYHIKQEKEKASTDAQQRYLAKSAPNGGSARINAGQPAPPNGYTPNSSGGVYGEDLEDASAVAEGEQYGGCQPFGGQDSARRQQEYGDASQNQLCAGGPPAKRKLYFSAEFFEPHLMSNPPQMAEQFLYDLRKMIAITKQRLLLRSRHIPRLSVIMEEDGEASQNQVANTHHQNYAYYSTEEDEEGVDGEFEDLEGHQVDLTTPPRLPRSPVPIGDCEGSPKSVKSDPEGSGDSGVVSSESNSDCSSSSQSPPNTPPGANSSSNSGGVKRVRQLVKGFESPPPIKTLLTVPSASTANRRAQTSSTTARLPTPTSTPLQPHPQVAFQLANPRDWLPNLSTQPEQWSSPTSQKYSPPPPPTQPPPPIPSSTIGDHANAMLMVAAANQQQKSRLAAQKRAAGGGTYAVFPSDSLKKSLPRRSKKAIAEARANFMNNTPRLHNPQDYCYQD</sequence>
<accession>A0A915D422</accession>
<feature type="region of interest" description="Disordered" evidence="1">
    <location>
        <begin position="100"/>
        <end position="126"/>
    </location>
</feature>
<keyword evidence="2" id="KW-0472">Membrane</keyword>
<feature type="transmembrane region" description="Helical" evidence="2">
    <location>
        <begin position="37"/>
        <end position="60"/>
    </location>
</feature>
<evidence type="ECO:0000256" key="1">
    <source>
        <dbReference type="SAM" id="MobiDB-lite"/>
    </source>
</evidence>
<feature type="compositionally biased region" description="Pro residues" evidence="1">
    <location>
        <begin position="429"/>
        <end position="442"/>
    </location>
</feature>